<sequence>MPQAPQPTIQETYIMINAFTPHASPNWVLLEHPALHATCLYTTRFTGTVRGVAHCNSTRQDPHAQGLAMDLVRYPDLGLSAIDVGDAVQAGELVNAFWTVFILDKLWAVALGASSSITDHISGVPISTPWPLSMEAYEEVRISRADADRESDRHAGSIQGQRATSAGNNTSPVSSVLADASTADDLAGSTPLTLRAKACILFFRASLLAAQYQNEMPHANLFWSQFNTLDNLINAFIANFPPIPVLSRDTSERLVASTIARVATVQLHVRFVGEQARSRQRCLIAASAIVTSIRDVRSNDLGFIDPIMAILLSSAGQVIISEMKATGTAPTIVTGPEQSAGHADSLNQILAVMADFGPICPLMGWSSSLMLMENGLTNRSSLPSISGRRN</sequence>
<organism evidence="1 2">
    <name type="scientific">Phlebia brevispora</name>
    <dbReference type="NCBI Taxonomy" id="194682"/>
    <lineage>
        <taxon>Eukaryota</taxon>
        <taxon>Fungi</taxon>
        <taxon>Dikarya</taxon>
        <taxon>Basidiomycota</taxon>
        <taxon>Agaricomycotina</taxon>
        <taxon>Agaricomycetes</taxon>
        <taxon>Polyporales</taxon>
        <taxon>Meruliaceae</taxon>
        <taxon>Phlebia</taxon>
    </lineage>
</organism>
<protein>
    <submittedName>
        <fullName evidence="1">Uncharacterized protein</fullName>
    </submittedName>
</protein>
<accession>A0ACC1TCS8</accession>
<evidence type="ECO:0000313" key="2">
    <source>
        <dbReference type="Proteomes" id="UP001148662"/>
    </source>
</evidence>
<name>A0ACC1TCS8_9APHY</name>
<reference evidence="1" key="1">
    <citation type="submission" date="2022-07" db="EMBL/GenBank/DDBJ databases">
        <title>Genome Sequence of Phlebia brevispora.</title>
        <authorList>
            <person name="Buettner E."/>
        </authorList>
    </citation>
    <scope>NUCLEOTIDE SEQUENCE</scope>
    <source>
        <strain evidence="1">MPL23</strain>
    </source>
</reference>
<comment type="caution">
    <text evidence="1">The sequence shown here is derived from an EMBL/GenBank/DDBJ whole genome shotgun (WGS) entry which is preliminary data.</text>
</comment>
<proteinExistence type="predicted"/>
<gene>
    <name evidence="1" type="ORF">NM688_g927</name>
</gene>
<dbReference type="EMBL" id="JANHOG010000089">
    <property type="protein sequence ID" value="KAJ3558426.1"/>
    <property type="molecule type" value="Genomic_DNA"/>
</dbReference>
<evidence type="ECO:0000313" key="1">
    <source>
        <dbReference type="EMBL" id="KAJ3558426.1"/>
    </source>
</evidence>
<dbReference type="Proteomes" id="UP001148662">
    <property type="component" value="Unassembled WGS sequence"/>
</dbReference>
<keyword evidence="2" id="KW-1185">Reference proteome</keyword>